<feature type="region of interest" description="Disordered" evidence="1">
    <location>
        <begin position="1"/>
        <end position="47"/>
    </location>
</feature>
<dbReference type="AlphaFoldDB" id="A0A5N6ZC70"/>
<evidence type="ECO:0000313" key="3">
    <source>
        <dbReference type="Proteomes" id="UP000327118"/>
    </source>
</evidence>
<gene>
    <name evidence="2" type="ORF">BDV28DRAFT_129385</name>
</gene>
<dbReference type="Proteomes" id="UP000327118">
    <property type="component" value="Unassembled WGS sequence"/>
</dbReference>
<protein>
    <submittedName>
        <fullName evidence="2">Uncharacterized protein</fullName>
    </submittedName>
</protein>
<dbReference type="Pfam" id="PF12511">
    <property type="entry name" value="DUF3716"/>
    <property type="match status" value="1"/>
</dbReference>
<reference evidence="3" key="1">
    <citation type="submission" date="2019-04" db="EMBL/GenBank/DDBJ databases">
        <title>Friends and foes A comparative genomics studyof 23 Aspergillus species from section Flavi.</title>
        <authorList>
            <consortium name="DOE Joint Genome Institute"/>
            <person name="Kjaerbolling I."/>
            <person name="Vesth T."/>
            <person name="Frisvad J.C."/>
            <person name="Nybo J.L."/>
            <person name="Theobald S."/>
            <person name="Kildgaard S."/>
            <person name="Isbrandt T."/>
            <person name="Kuo A."/>
            <person name="Sato A."/>
            <person name="Lyhne E.K."/>
            <person name="Kogle M.E."/>
            <person name="Wiebenga A."/>
            <person name="Kun R.S."/>
            <person name="Lubbers R.J."/>
            <person name="Makela M.R."/>
            <person name="Barry K."/>
            <person name="Chovatia M."/>
            <person name="Clum A."/>
            <person name="Daum C."/>
            <person name="Haridas S."/>
            <person name="He G."/>
            <person name="LaButti K."/>
            <person name="Lipzen A."/>
            <person name="Mondo S."/>
            <person name="Riley R."/>
            <person name="Salamov A."/>
            <person name="Simmons B.A."/>
            <person name="Magnuson J.K."/>
            <person name="Henrissat B."/>
            <person name="Mortensen U.H."/>
            <person name="Larsen T.O."/>
            <person name="Devries R.P."/>
            <person name="Grigoriev I.V."/>
            <person name="Machida M."/>
            <person name="Baker S.E."/>
            <person name="Andersen M.R."/>
        </authorList>
    </citation>
    <scope>NUCLEOTIDE SEQUENCE [LARGE SCALE GENOMIC DNA]</scope>
    <source>
        <strain evidence="3">CBS 553.77</strain>
    </source>
</reference>
<organism evidence="2 3">
    <name type="scientific">Aspergillus coremiiformis</name>
    <dbReference type="NCBI Taxonomy" id="138285"/>
    <lineage>
        <taxon>Eukaryota</taxon>
        <taxon>Fungi</taxon>
        <taxon>Dikarya</taxon>
        <taxon>Ascomycota</taxon>
        <taxon>Pezizomycotina</taxon>
        <taxon>Eurotiomycetes</taxon>
        <taxon>Eurotiomycetidae</taxon>
        <taxon>Eurotiales</taxon>
        <taxon>Aspergillaceae</taxon>
        <taxon>Aspergillus</taxon>
        <taxon>Aspergillus subgen. Circumdati</taxon>
    </lineage>
</organism>
<proteinExistence type="predicted"/>
<dbReference type="EMBL" id="ML739056">
    <property type="protein sequence ID" value="KAE8355242.1"/>
    <property type="molecule type" value="Genomic_DNA"/>
</dbReference>
<keyword evidence="3" id="KW-1185">Reference proteome</keyword>
<feature type="compositionally biased region" description="Low complexity" evidence="1">
    <location>
        <begin position="25"/>
        <end position="41"/>
    </location>
</feature>
<evidence type="ECO:0000313" key="2">
    <source>
        <dbReference type="EMBL" id="KAE8355242.1"/>
    </source>
</evidence>
<evidence type="ECO:0000256" key="1">
    <source>
        <dbReference type="SAM" id="MobiDB-lite"/>
    </source>
</evidence>
<name>A0A5N6ZC70_9EURO</name>
<sequence>MPMMNTRRLDTDDEEHLDQSTREASSSSLSVSPSEQSASSSNKRRRSNQTYTASGVAFFALPAAGPHPNAAIQYYEDLPVQRTLDWQRDDHNQLMTREFTNNLSRLAAFVQTRGDEAPWPCSFCRDGLGVWQSCIIGSDTGHSSKIHGSCANCRFSRRYNIVGPRH</sequence>
<dbReference type="OrthoDB" id="4499406at2759"/>
<accession>A0A5N6ZC70</accession>
<dbReference type="InterPro" id="IPR022190">
    <property type="entry name" value="DUF3716"/>
</dbReference>